<keyword evidence="7 11" id="KW-0853">WD repeat</keyword>
<proteinExistence type="inferred from homology"/>
<evidence type="ECO:0000313" key="14">
    <source>
        <dbReference type="Proteomes" id="UP001530400"/>
    </source>
</evidence>
<evidence type="ECO:0000256" key="9">
    <source>
        <dbReference type="ARBA" id="ARBA00022737"/>
    </source>
</evidence>
<evidence type="ECO:0000256" key="10">
    <source>
        <dbReference type="ARBA" id="ARBA00023242"/>
    </source>
</evidence>
<keyword evidence="8" id="KW-0819">tRNA processing</keyword>
<evidence type="ECO:0000256" key="4">
    <source>
        <dbReference type="ARBA" id="ARBA00005881"/>
    </source>
</evidence>
<name>A0ABD3Q5V5_9STRA</name>
<feature type="region of interest" description="Disordered" evidence="12">
    <location>
        <begin position="547"/>
        <end position="567"/>
    </location>
</feature>
<dbReference type="PANTHER" id="PTHR44111">
    <property type="entry name" value="ELONGATOR COMPLEX PROTEIN 2"/>
    <property type="match status" value="1"/>
</dbReference>
<gene>
    <name evidence="13" type="ORF">ACHAWO_007670</name>
</gene>
<dbReference type="GO" id="GO:0005634">
    <property type="term" value="C:nucleus"/>
    <property type="evidence" value="ECO:0007669"/>
    <property type="project" value="UniProtKB-SubCell"/>
</dbReference>
<comment type="subcellular location">
    <subcellularLocation>
        <location evidence="2">Cytoplasm</location>
    </subcellularLocation>
    <subcellularLocation>
        <location evidence="1">Nucleus</location>
    </subcellularLocation>
</comment>
<keyword evidence="6" id="KW-0963">Cytoplasm</keyword>
<dbReference type="SMART" id="SM00320">
    <property type="entry name" value="WD40"/>
    <property type="match status" value="7"/>
</dbReference>
<comment type="caution">
    <text evidence="13">The sequence shown here is derived from an EMBL/GenBank/DDBJ whole genome shotgun (WGS) entry which is preliminary data.</text>
</comment>
<evidence type="ECO:0000256" key="5">
    <source>
        <dbReference type="ARBA" id="ARBA00020267"/>
    </source>
</evidence>
<protein>
    <recommendedName>
        <fullName evidence="5">Elongator complex protein 2</fullName>
    </recommendedName>
</protein>
<feature type="repeat" description="WD" evidence="11">
    <location>
        <begin position="878"/>
        <end position="920"/>
    </location>
</feature>
<dbReference type="AlphaFoldDB" id="A0ABD3Q5V5"/>
<sequence>MTTCKLSFHGAAGNSTPHSLKWVNCPRAAVQDDNSDSRSFADGATSAGDGSHSAANNESVQVLLYPSSGVINVATSVHSTKLNAKLTSFTKTFITSSLANNQSKDKKVLARGEAAEDAAAKRSITALDWVDNTFTTVETTNPADNPKCGIVASFSDGTLTTFRYGTSWMEHVLIGNTMDEIMSSSIQHVHESVDWTSTTESIADVSVVALLGTEKWLIGTASASGVMLVLSSVSSSQTGDDVVESLQHQEVWVRQISHHSAASITIVSQEKECLIFFGSASPRHNKVWVYTLPLCQHNTVGLESANAKEESEAQHWAALSNITVGEPQYQGCLLGHQDWITCFAWLDPFNSCSEGGSSSIDPDRKDALLASSGHDAKIRLWKFSSSNTGSGQIDANHLEELSGEESNDSDEDEANIDDLIEGEARLVLHHAANHTTMISLEALLLGHEEGITSLSWRNPTKSKRPCLLSSSMDRSILLWMEQEYEQDNNVTSGVWVPISRVGSAGGILGGSIGASLMGFVDAAFSPDCDRIVGHGYGGSLHFWSRVRDDEGRDDDDPANEDEENHYEIDDDLTSARWLADPCITGHFRAVQDLNWDPNGEYLLSVGSDQTTRMWAEVPVTDSSKRWMEVGRPQVHGYDMTSITCIGGERNGDENAEPMHRFVSGADEKVIRVFDAPSSTLRLLSTLKRLGDQSAQEEMNTESSWRVERAFLPSLGLSNKATADTEQESAKYAGPTNDDDFVLDTMNGKQNELKLPSERDLGVTTLWPETRKLFGHASELVCLDSYRAQNSSSTHDTTLVASSCKARNDVASAAIRVWNAKEGKCVCILKGGHKSTVSTLSFSTDGKYLASSGKDRRICIWRRGISDDKTKYELCAATDSAHKRIVWSVHYSPSNSNILASASRDGFVKVWRVTESGDDSTTTMNEMFSSGKTEPVTAVAFSLIKLYPTNKDGIDYNVLAIGTERGHIECG</sequence>
<dbReference type="GO" id="GO:0005737">
    <property type="term" value="C:cytoplasm"/>
    <property type="evidence" value="ECO:0007669"/>
    <property type="project" value="UniProtKB-SubCell"/>
</dbReference>
<dbReference type="GO" id="GO:0008033">
    <property type="term" value="P:tRNA processing"/>
    <property type="evidence" value="ECO:0007669"/>
    <property type="project" value="UniProtKB-KW"/>
</dbReference>
<dbReference type="Pfam" id="PF00400">
    <property type="entry name" value="WD40"/>
    <property type="match status" value="5"/>
</dbReference>
<dbReference type="SUPFAM" id="SSF50978">
    <property type="entry name" value="WD40 repeat-like"/>
    <property type="match status" value="2"/>
</dbReference>
<organism evidence="13 14">
    <name type="scientific">Cyclotella atomus</name>
    <dbReference type="NCBI Taxonomy" id="382360"/>
    <lineage>
        <taxon>Eukaryota</taxon>
        <taxon>Sar</taxon>
        <taxon>Stramenopiles</taxon>
        <taxon>Ochrophyta</taxon>
        <taxon>Bacillariophyta</taxon>
        <taxon>Coscinodiscophyceae</taxon>
        <taxon>Thalassiosirophycidae</taxon>
        <taxon>Stephanodiscales</taxon>
        <taxon>Stephanodiscaceae</taxon>
        <taxon>Cyclotella</taxon>
    </lineage>
</organism>
<dbReference type="InterPro" id="IPR015943">
    <property type="entry name" value="WD40/YVTN_repeat-like_dom_sf"/>
</dbReference>
<dbReference type="PROSITE" id="PS50294">
    <property type="entry name" value="WD_REPEATS_REGION"/>
    <property type="match status" value="3"/>
</dbReference>
<evidence type="ECO:0000256" key="8">
    <source>
        <dbReference type="ARBA" id="ARBA00022694"/>
    </source>
</evidence>
<dbReference type="Proteomes" id="UP001530400">
    <property type="component" value="Unassembled WGS sequence"/>
</dbReference>
<dbReference type="Gene3D" id="2.130.10.10">
    <property type="entry name" value="YVTN repeat-like/Quinoprotein amine dehydrogenase"/>
    <property type="match status" value="3"/>
</dbReference>
<evidence type="ECO:0000256" key="6">
    <source>
        <dbReference type="ARBA" id="ARBA00022490"/>
    </source>
</evidence>
<evidence type="ECO:0000256" key="7">
    <source>
        <dbReference type="ARBA" id="ARBA00022574"/>
    </source>
</evidence>
<dbReference type="PANTHER" id="PTHR44111:SF1">
    <property type="entry name" value="ELONGATOR COMPLEX PROTEIN 2"/>
    <property type="match status" value="1"/>
</dbReference>
<feature type="region of interest" description="Disordered" evidence="12">
    <location>
        <begin position="31"/>
        <end position="54"/>
    </location>
</feature>
<feature type="repeat" description="WD" evidence="11">
    <location>
        <begin position="829"/>
        <end position="860"/>
    </location>
</feature>
<evidence type="ECO:0000256" key="1">
    <source>
        <dbReference type="ARBA" id="ARBA00004123"/>
    </source>
</evidence>
<reference evidence="13 14" key="1">
    <citation type="submission" date="2024-10" db="EMBL/GenBank/DDBJ databases">
        <title>Updated reference genomes for cyclostephanoid diatoms.</title>
        <authorList>
            <person name="Roberts W.R."/>
            <person name="Alverson A.J."/>
        </authorList>
    </citation>
    <scope>NUCLEOTIDE SEQUENCE [LARGE SCALE GENOMIC DNA]</scope>
    <source>
        <strain evidence="13 14">AJA010-31</strain>
    </source>
</reference>
<dbReference type="InterPro" id="IPR036322">
    <property type="entry name" value="WD40_repeat_dom_sf"/>
</dbReference>
<evidence type="ECO:0000256" key="3">
    <source>
        <dbReference type="ARBA" id="ARBA00005043"/>
    </source>
</evidence>
<dbReference type="InterPro" id="IPR037289">
    <property type="entry name" value="Elp2"/>
</dbReference>
<accession>A0ABD3Q5V5</accession>
<keyword evidence="14" id="KW-1185">Reference proteome</keyword>
<keyword evidence="10" id="KW-0539">Nucleus</keyword>
<dbReference type="InterPro" id="IPR001680">
    <property type="entry name" value="WD40_rpt"/>
</dbReference>
<feature type="compositionally biased region" description="Acidic residues" evidence="12">
    <location>
        <begin position="551"/>
        <end position="567"/>
    </location>
</feature>
<feature type="repeat" description="WD" evidence="11">
    <location>
        <begin position="583"/>
        <end position="614"/>
    </location>
</feature>
<keyword evidence="9" id="KW-0677">Repeat</keyword>
<evidence type="ECO:0000313" key="13">
    <source>
        <dbReference type="EMBL" id="KAL3795422.1"/>
    </source>
</evidence>
<evidence type="ECO:0000256" key="12">
    <source>
        <dbReference type="SAM" id="MobiDB-lite"/>
    </source>
</evidence>
<comment type="pathway">
    <text evidence="3">tRNA modification; 5-methoxycarbonylmethyl-2-thiouridine-tRNA biosynthesis.</text>
</comment>
<evidence type="ECO:0000256" key="2">
    <source>
        <dbReference type="ARBA" id="ARBA00004496"/>
    </source>
</evidence>
<comment type="similarity">
    <text evidence="4">Belongs to the WD repeat ELP2 family.</text>
</comment>
<evidence type="ECO:0000256" key="11">
    <source>
        <dbReference type="PROSITE-ProRule" id="PRU00221"/>
    </source>
</evidence>
<dbReference type="PROSITE" id="PS50082">
    <property type="entry name" value="WD_REPEATS_2"/>
    <property type="match status" value="3"/>
</dbReference>
<dbReference type="EMBL" id="JALLPJ020000320">
    <property type="protein sequence ID" value="KAL3795422.1"/>
    <property type="molecule type" value="Genomic_DNA"/>
</dbReference>